<feature type="binding site" evidence="11">
    <location>
        <position position="193"/>
    </location>
    <ligand>
        <name>Mg(2+)</name>
        <dbReference type="ChEBI" id="CHEBI:18420"/>
    </ligand>
</feature>
<evidence type="ECO:0000256" key="7">
    <source>
        <dbReference type="ARBA" id="ARBA00022842"/>
    </source>
</evidence>
<dbReference type="STRING" id="1702221.AALO17_11580"/>
<keyword evidence="6 10" id="KW-0274">FAD</keyword>
<dbReference type="GO" id="GO:0016740">
    <property type="term" value="F:transferase activity"/>
    <property type="evidence" value="ECO:0007669"/>
    <property type="project" value="UniProtKB-UniRule"/>
</dbReference>
<evidence type="ECO:0000256" key="10">
    <source>
        <dbReference type="PIRNR" id="PIRNR006268"/>
    </source>
</evidence>
<keyword evidence="7 10" id="KW-0460">Magnesium</keyword>
<feature type="binding site" evidence="11">
    <location>
        <position position="307"/>
    </location>
    <ligand>
        <name>Mg(2+)</name>
        <dbReference type="ChEBI" id="CHEBI:18420"/>
    </ligand>
</feature>
<evidence type="ECO:0000256" key="5">
    <source>
        <dbReference type="ARBA" id="ARBA00022723"/>
    </source>
</evidence>
<dbReference type="RefSeq" id="WP_067556461.1">
    <property type="nucleotide sequence ID" value="NZ_CAOJUU010000006.1"/>
</dbReference>
<dbReference type="Proteomes" id="UP000069771">
    <property type="component" value="Chromosome"/>
</dbReference>
<dbReference type="KEGG" id="fro:AALO17_11580"/>
<comment type="catalytic activity">
    <reaction evidence="9 10">
        <text>L-threonyl-[protein] + FAD = FMN-L-threonyl-[protein] + AMP + H(+)</text>
        <dbReference type="Rhea" id="RHEA:36847"/>
        <dbReference type="Rhea" id="RHEA-COMP:11060"/>
        <dbReference type="Rhea" id="RHEA-COMP:11061"/>
        <dbReference type="ChEBI" id="CHEBI:15378"/>
        <dbReference type="ChEBI" id="CHEBI:30013"/>
        <dbReference type="ChEBI" id="CHEBI:57692"/>
        <dbReference type="ChEBI" id="CHEBI:74257"/>
        <dbReference type="ChEBI" id="CHEBI:456215"/>
        <dbReference type="EC" id="2.7.1.180"/>
    </reaction>
</comment>
<dbReference type="AlphaFoldDB" id="A0A140DUG5"/>
<dbReference type="PANTHER" id="PTHR30040:SF2">
    <property type="entry name" value="FAD:PROTEIN FMN TRANSFERASE"/>
    <property type="match status" value="1"/>
</dbReference>
<keyword evidence="13" id="KW-1185">Reference proteome</keyword>
<dbReference type="Gene3D" id="3.10.520.10">
    <property type="entry name" value="ApbE-like domains"/>
    <property type="match status" value="1"/>
</dbReference>
<dbReference type="OrthoDB" id="9778595at2"/>
<comment type="similarity">
    <text evidence="10">Belongs to the ApbE family.</text>
</comment>
<comment type="cofactor">
    <cofactor evidence="11">
        <name>Mg(2+)</name>
        <dbReference type="ChEBI" id="CHEBI:18420"/>
    </cofactor>
    <cofactor evidence="11">
        <name>Mn(2+)</name>
        <dbReference type="ChEBI" id="CHEBI:29035"/>
    </cofactor>
    <text evidence="11">Magnesium. Can also use manganese.</text>
</comment>
<evidence type="ECO:0000256" key="11">
    <source>
        <dbReference type="PIRSR" id="PIRSR006268-2"/>
    </source>
</evidence>
<dbReference type="PANTHER" id="PTHR30040">
    <property type="entry name" value="THIAMINE BIOSYNTHESIS LIPOPROTEIN APBE"/>
    <property type="match status" value="1"/>
</dbReference>
<evidence type="ECO:0000256" key="4">
    <source>
        <dbReference type="ARBA" id="ARBA00022679"/>
    </source>
</evidence>
<evidence type="ECO:0000313" key="13">
    <source>
        <dbReference type="Proteomes" id="UP000069771"/>
    </source>
</evidence>
<evidence type="ECO:0000256" key="2">
    <source>
        <dbReference type="ARBA" id="ARBA00016337"/>
    </source>
</evidence>
<dbReference type="GeneID" id="78477906"/>
<dbReference type="InterPro" id="IPR024932">
    <property type="entry name" value="ApbE"/>
</dbReference>
<dbReference type="Pfam" id="PF02424">
    <property type="entry name" value="ApbE"/>
    <property type="match status" value="1"/>
</dbReference>
<sequence length="371" mass="40850">MSNTKHKTKTGMKWWLLLSAAFLVLIAAVVFFVQNRGGSAVQERQVTLTDVGFDTPVTLQATCSEEDFDKYTKIVSDTFLQYDAYFDQYSQHEGVNGVYTLNQQAAKNPVKVDDALLQLLEDSMDYMEKNPKFDITEGKVLSLWHDAREAETPYVPDDKDIQAAKVHTGLEGIEISGNEVSFKDDTVQLDLGAIAKGFTAGVAAEKLHEEGLDNGYINAGGNVVLLGEKPDGKDWVIGIQSPDESGSVVQLVTKDPVTMVTSGDYQRYFEVDGKRYSHIVDPDTGYPVTWMRSVTVIGPADQSEAADANSTTLFLMPVKESMEYAEKNGIEAVWITDKGEDTGVKPTYTTSLYDVYVSDGLQDVIRLSSQG</sequence>
<evidence type="ECO:0000256" key="6">
    <source>
        <dbReference type="ARBA" id="ARBA00022827"/>
    </source>
</evidence>
<evidence type="ECO:0000256" key="3">
    <source>
        <dbReference type="ARBA" id="ARBA00022630"/>
    </source>
</evidence>
<organism evidence="12 13">
    <name type="scientific">Faecalibaculum rodentium</name>
    <dbReference type="NCBI Taxonomy" id="1702221"/>
    <lineage>
        <taxon>Bacteria</taxon>
        <taxon>Bacillati</taxon>
        <taxon>Bacillota</taxon>
        <taxon>Erysipelotrichia</taxon>
        <taxon>Erysipelotrichales</taxon>
        <taxon>Erysipelotrichaceae</taxon>
        <taxon>Faecalibaculum</taxon>
    </lineage>
</organism>
<accession>A0A140DUG5</accession>
<dbReference type="GO" id="GO:0046872">
    <property type="term" value="F:metal ion binding"/>
    <property type="evidence" value="ECO:0007669"/>
    <property type="project" value="UniProtKB-UniRule"/>
</dbReference>
<keyword evidence="4 10" id="KW-0808">Transferase</keyword>
<evidence type="ECO:0000256" key="9">
    <source>
        <dbReference type="ARBA" id="ARBA00048540"/>
    </source>
</evidence>
<dbReference type="PIRSF" id="PIRSF006268">
    <property type="entry name" value="ApbE"/>
    <property type="match status" value="1"/>
</dbReference>
<keyword evidence="3 10" id="KW-0285">Flavoprotein</keyword>
<dbReference type="EC" id="2.7.1.180" evidence="1 10"/>
<evidence type="ECO:0000256" key="1">
    <source>
        <dbReference type="ARBA" id="ARBA00011955"/>
    </source>
</evidence>
<dbReference type="InterPro" id="IPR003374">
    <property type="entry name" value="ApbE-like_sf"/>
</dbReference>
<reference evidence="12 13" key="1">
    <citation type="journal article" date="2016" name="Gut Pathog.">
        <title>Whole genome sequencing of "Faecalibaculum rodentium" ALO17, isolated from C57BL/6J laboratory mouse feces.</title>
        <authorList>
            <person name="Lim S."/>
            <person name="Chang D.H."/>
            <person name="Ahn S."/>
            <person name="Kim B.C."/>
        </authorList>
    </citation>
    <scope>NUCLEOTIDE SEQUENCE [LARGE SCALE GENOMIC DNA]</scope>
    <source>
        <strain evidence="12 13">Alo17</strain>
    </source>
</reference>
<evidence type="ECO:0000256" key="8">
    <source>
        <dbReference type="ARBA" id="ARBA00031306"/>
    </source>
</evidence>
<dbReference type="SUPFAM" id="SSF143631">
    <property type="entry name" value="ApbE-like"/>
    <property type="match status" value="1"/>
</dbReference>
<name>A0A140DUG5_9FIRM</name>
<protein>
    <recommendedName>
        <fullName evidence="2 10">FAD:protein FMN transferase</fullName>
        <ecNumber evidence="1 10">2.7.1.180</ecNumber>
    </recommendedName>
    <alternativeName>
        <fullName evidence="8 10">Flavin transferase</fullName>
    </alternativeName>
</protein>
<feature type="binding site" evidence="11">
    <location>
        <position position="311"/>
    </location>
    <ligand>
        <name>Mg(2+)</name>
        <dbReference type="ChEBI" id="CHEBI:18420"/>
    </ligand>
</feature>
<keyword evidence="5 10" id="KW-0479">Metal-binding</keyword>
<dbReference type="EMBL" id="CP011391">
    <property type="protein sequence ID" value="AMK54292.1"/>
    <property type="molecule type" value="Genomic_DNA"/>
</dbReference>
<evidence type="ECO:0000313" key="12">
    <source>
        <dbReference type="EMBL" id="AMK54292.1"/>
    </source>
</evidence>
<proteinExistence type="inferred from homology"/>
<gene>
    <name evidence="12" type="ORF">AALO17_11580</name>
</gene>